<name>A0A6A5CB53_NAEFO</name>
<evidence type="ECO:0000313" key="9">
    <source>
        <dbReference type="EMBL" id="KAF0984501.1"/>
    </source>
</evidence>
<dbReference type="VEuPathDB" id="AmoebaDB:NF0005570"/>
<dbReference type="AlphaFoldDB" id="A0A6A5CB53"/>
<dbReference type="GO" id="GO:0005680">
    <property type="term" value="C:anaphase-promoting complex"/>
    <property type="evidence" value="ECO:0007669"/>
    <property type="project" value="TreeGrafter"/>
</dbReference>
<dbReference type="PROSITE" id="PS50069">
    <property type="entry name" value="CULLIN_2"/>
    <property type="match status" value="1"/>
</dbReference>
<keyword evidence="10" id="KW-1185">Reference proteome</keyword>
<dbReference type="GO" id="GO:0070979">
    <property type="term" value="P:protein K11-linked ubiquitination"/>
    <property type="evidence" value="ECO:0007669"/>
    <property type="project" value="TreeGrafter"/>
</dbReference>
<feature type="region of interest" description="Disordered" evidence="7">
    <location>
        <begin position="407"/>
        <end position="438"/>
    </location>
</feature>
<dbReference type="InterPro" id="IPR036317">
    <property type="entry name" value="Cullin_homology_sf"/>
</dbReference>
<evidence type="ECO:0000256" key="1">
    <source>
        <dbReference type="ARBA" id="ARBA00016068"/>
    </source>
</evidence>
<keyword evidence="5" id="KW-0131">Cell cycle</keyword>
<dbReference type="VEuPathDB" id="AmoebaDB:FDP41_000400"/>
<feature type="domain" description="Cullin family profile" evidence="8">
    <location>
        <begin position="456"/>
        <end position="674"/>
    </location>
</feature>
<dbReference type="Gene3D" id="1.20.1310.10">
    <property type="entry name" value="Cullin Repeats"/>
    <property type="match status" value="1"/>
</dbReference>
<evidence type="ECO:0000256" key="6">
    <source>
        <dbReference type="PROSITE-ProRule" id="PRU00330"/>
    </source>
</evidence>
<accession>A0A6A5CB53</accession>
<reference evidence="9 10" key="1">
    <citation type="journal article" date="2019" name="Sci. Rep.">
        <title>Nanopore sequencing improves the draft genome of the human pathogenic amoeba Naegleria fowleri.</title>
        <authorList>
            <person name="Liechti N."/>
            <person name="Schurch N."/>
            <person name="Bruggmann R."/>
            <person name="Wittwer M."/>
        </authorList>
    </citation>
    <scope>NUCLEOTIDE SEQUENCE [LARGE SCALE GENOMIC DNA]</scope>
    <source>
        <strain evidence="9 10">ATCC 30894</strain>
    </source>
</reference>
<gene>
    <name evidence="9" type="ORF">FDP41_000400</name>
</gene>
<keyword evidence="4" id="KW-0833">Ubl conjugation pathway</keyword>
<dbReference type="InterPro" id="IPR036390">
    <property type="entry name" value="WH_DNA-bd_sf"/>
</dbReference>
<dbReference type="Pfam" id="PF26557">
    <property type="entry name" value="Cullin_AB"/>
    <property type="match status" value="1"/>
</dbReference>
<dbReference type="OrthoDB" id="5581181at2759"/>
<keyword evidence="2" id="KW-0132">Cell division</keyword>
<dbReference type="EMBL" id="VFQX01000002">
    <property type="protein sequence ID" value="KAF0984501.1"/>
    <property type="molecule type" value="Genomic_DNA"/>
</dbReference>
<comment type="caution">
    <text evidence="9">The sequence shown here is derived from an EMBL/GenBank/DDBJ whole genome shotgun (WGS) entry which is preliminary data.</text>
</comment>
<dbReference type="SMART" id="SM00182">
    <property type="entry name" value="CULLIN"/>
    <property type="match status" value="1"/>
</dbReference>
<dbReference type="GeneID" id="68107618"/>
<evidence type="ECO:0000313" key="10">
    <source>
        <dbReference type="Proteomes" id="UP000444721"/>
    </source>
</evidence>
<dbReference type="SUPFAM" id="SSF75632">
    <property type="entry name" value="Cullin homology domain"/>
    <property type="match status" value="1"/>
</dbReference>
<dbReference type="InterPro" id="IPR014786">
    <property type="entry name" value="ANAPC2_C"/>
</dbReference>
<evidence type="ECO:0000256" key="3">
    <source>
        <dbReference type="ARBA" id="ARBA00022776"/>
    </source>
</evidence>
<comment type="similarity">
    <text evidence="6">Belongs to the cullin family.</text>
</comment>
<dbReference type="OMA" id="AAKWQES"/>
<dbReference type="InterPro" id="IPR036388">
    <property type="entry name" value="WH-like_DNA-bd_sf"/>
</dbReference>
<dbReference type="GO" id="GO:0006511">
    <property type="term" value="P:ubiquitin-dependent protein catabolic process"/>
    <property type="evidence" value="ECO:0007669"/>
    <property type="project" value="InterPro"/>
</dbReference>
<dbReference type="GO" id="GO:0007091">
    <property type="term" value="P:metaphase/anaphase transition of mitotic cell cycle"/>
    <property type="evidence" value="ECO:0007669"/>
    <property type="project" value="TreeGrafter"/>
</dbReference>
<dbReference type="InterPro" id="IPR016158">
    <property type="entry name" value="Cullin_homology"/>
</dbReference>
<evidence type="ECO:0000256" key="4">
    <source>
        <dbReference type="ARBA" id="ARBA00022786"/>
    </source>
</evidence>
<dbReference type="InterPro" id="IPR057975">
    <property type="entry name" value="TPR_ANAPC2"/>
</dbReference>
<dbReference type="GO" id="GO:0031625">
    <property type="term" value="F:ubiquitin protein ligase binding"/>
    <property type="evidence" value="ECO:0007669"/>
    <property type="project" value="InterPro"/>
</dbReference>
<dbReference type="PANTHER" id="PTHR45957">
    <property type="entry name" value="ANAPHASE-PROMOTING COMPLEX SUBUNIT 2"/>
    <property type="match status" value="1"/>
</dbReference>
<keyword evidence="3" id="KW-0498">Mitosis</keyword>
<organism evidence="9 10">
    <name type="scientific">Naegleria fowleri</name>
    <name type="common">Brain eating amoeba</name>
    <dbReference type="NCBI Taxonomy" id="5763"/>
    <lineage>
        <taxon>Eukaryota</taxon>
        <taxon>Discoba</taxon>
        <taxon>Heterolobosea</taxon>
        <taxon>Tetramitia</taxon>
        <taxon>Eutetramitia</taxon>
        <taxon>Vahlkampfiidae</taxon>
        <taxon>Naegleria</taxon>
    </lineage>
</organism>
<dbReference type="Gene3D" id="3.30.230.130">
    <property type="entry name" value="Cullin, Chain C, Domain 2"/>
    <property type="match status" value="1"/>
</dbReference>
<dbReference type="InterPro" id="IPR059120">
    <property type="entry name" value="Cullin-like_AB"/>
</dbReference>
<dbReference type="SMART" id="SM01013">
    <property type="entry name" value="APC2"/>
    <property type="match status" value="1"/>
</dbReference>
<feature type="compositionally biased region" description="Low complexity" evidence="7">
    <location>
        <begin position="428"/>
        <end position="437"/>
    </location>
</feature>
<protein>
    <recommendedName>
        <fullName evidence="1">Anaphase-promoting complex subunit 2</fullName>
    </recommendedName>
</protein>
<sequence>MNQHTFRLIHALNNNNNSHLTENTKLLQTIYENALNCYELLDDPKKYLCLSEIKSISSSTSDKTSVMDIYMQSMRQYFIKNHVPIFNSISNVDSLVNTIQNICLIVQRYIQFFEMLENYLEIDDGRMREEFIVFVQSTLFYKLNIDQREYLIKKNISEVLVQYYRATFMAFASTIESEETTLEAESVIENFKLFSDQVRILRANFMNSIISNSWISFMFSAIKEKITEVATMDFEQEILSYIQQWKEQIIYPYMDMYFCNNASHELFNTLKSQVDYFVFENLAKIRIKQIFNMIIDFPTSQQAILDLKDCLNHCGMHQELVEELNKSVKNRLLIASVETKNIIMAFIRIIKSLLIIDPTGISLDSVSFHIKDYLREKRPDAVRCIVNEMIDEQNESALYHELLTSDPPQSSLDYDSDDAEGASENWNPKPIHPSSSKSKLEKPDIIKIFIDMFKGNREIFVNEYRTILAETLLKNEKYETNNEAKMVELLKIRFGEKNMQNCEIMLKDISDSKFLNSGIHARLSNRNDYIELSNENLAEITIQPDSQIPSVFMLSKNYWPQQLFNQHSSLQVRPSDENKTMIHLHPFVEQLMEEYAAQYNAIKAPRKLLWEKQLGSIDFDIEIGGEVVSFVQIHPISASILFHFSDRNEWSKREMCELMNVDEKQFQKRISTWTKRGIIIENGDDNLRLVDNLSASLNTQVEDDNMEESSAAQNPEEAMRIYQDLIIGMLNNFDSMPLSKIHNMLGMFPLDPLPPFDKSLTELGAFLGILVKEGVLECDSGEYRVKA</sequence>
<dbReference type="InterPro" id="IPR044554">
    <property type="entry name" value="ANAPC2"/>
</dbReference>
<dbReference type="Gene3D" id="1.10.10.10">
    <property type="entry name" value="Winged helix-like DNA-binding domain superfamily/Winged helix DNA-binding domain"/>
    <property type="match status" value="1"/>
</dbReference>
<dbReference type="Pfam" id="PF08672">
    <property type="entry name" value="ANAPC2"/>
    <property type="match status" value="1"/>
</dbReference>
<evidence type="ECO:0000259" key="8">
    <source>
        <dbReference type="PROSITE" id="PS50069"/>
    </source>
</evidence>
<dbReference type="Proteomes" id="UP000444721">
    <property type="component" value="Unassembled WGS sequence"/>
</dbReference>
<dbReference type="SUPFAM" id="SSF46785">
    <property type="entry name" value="Winged helix' DNA-binding domain"/>
    <property type="match status" value="1"/>
</dbReference>
<dbReference type="RefSeq" id="XP_044569214.1">
    <property type="nucleotide sequence ID" value="XM_044707367.1"/>
</dbReference>
<evidence type="ECO:0000256" key="7">
    <source>
        <dbReference type="SAM" id="MobiDB-lite"/>
    </source>
</evidence>
<evidence type="ECO:0000256" key="2">
    <source>
        <dbReference type="ARBA" id="ARBA00022618"/>
    </source>
</evidence>
<dbReference type="PANTHER" id="PTHR45957:SF1">
    <property type="entry name" value="ANAPHASE-PROMOTING COMPLEX SUBUNIT 2"/>
    <property type="match status" value="1"/>
</dbReference>
<evidence type="ECO:0000256" key="5">
    <source>
        <dbReference type="ARBA" id="ARBA00023306"/>
    </source>
</evidence>
<dbReference type="Pfam" id="PF25773">
    <property type="entry name" value="TPR_ANAPC2"/>
    <property type="match status" value="1"/>
</dbReference>
<proteinExistence type="inferred from homology"/>
<dbReference type="VEuPathDB" id="AmoebaDB:NfTy_000870"/>